<keyword evidence="1 2" id="KW-0413">Isomerase</keyword>
<dbReference type="GO" id="GO:0008880">
    <property type="term" value="F:glucuronate isomerase activity"/>
    <property type="evidence" value="ECO:0007669"/>
    <property type="project" value="InterPro"/>
</dbReference>
<dbReference type="InterPro" id="IPR014710">
    <property type="entry name" value="RmlC-like_jellyroll"/>
</dbReference>
<dbReference type="GO" id="GO:0102482">
    <property type="term" value="F:5-deoxy-D-glucuronate isomerase activity"/>
    <property type="evidence" value="ECO:0007669"/>
    <property type="project" value="UniProtKB-EC"/>
</dbReference>
<dbReference type="InterPro" id="IPR011051">
    <property type="entry name" value="RmlC_Cupin_sf"/>
</dbReference>
<sequence length="268" mass="30059">MKYFHTIPQGSGLLPLADEACQLLAFAKLNLEAGQSYEGETGEREMLLVALSGRAELEVGGRKFAPIGGRPNVFAGNPHSVYLPRGQRFQVRALTRFEAALPSAPSDLETEPYEIRPEQVNTGRWGTLNFTRQFREILVEPDGRPASRLIVGETITPSGNWSTYPPHKHETAQGSEVFHEEMYYFRLSSPEGWGLTRHYSPERGYDQTYVVKDETLLSIPHGYHTYVSAPGYTGYYLWFLAGDGRRQGVRFDPDLAWVQKTVGMVQGG</sequence>
<dbReference type="InterPro" id="IPR024203">
    <property type="entry name" value="Deoxy-glucuronate_isom_IolB"/>
</dbReference>
<name>A0A399DZR4_9DEIN</name>
<proteinExistence type="predicted"/>
<dbReference type="AlphaFoldDB" id="A0A399DZR4"/>
<dbReference type="PIRSF" id="PIRSF036628">
    <property type="entry name" value="IolB"/>
    <property type="match status" value="1"/>
</dbReference>
<reference evidence="2 3" key="1">
    <citation type="submission" date="2018-08" db="EMBL/GenBank/DDBJ databases">
        <title>Meiothermus cateniformans JCM 15151 genome sequencing project.</title>
        <authorList>
            <person name="Da Costa M.S."/>
            <person name="Albuquerque L."/>
            <person name="Raposo P."/>
            <person name="Froufe H.J.C."/>
            <person name="Barroso C.S."/>
            <person name="Egas C."/>
        </authorList>
    </citation>
    <scope>NUCLEOTIDE SEQUENCE [LARGE SCALE GENOMIC DNA]</scope>
    <source>
        <strain evidence="2 3">JCM 15151</strain>
    </source>
</reference>
<dbReference type="OrthoDB" id="9799936at2"/>
<dbReference type="Proteomes" id="UP000266089">
    <property type="component" value="Unassembled WGS sequence"/>
</dbReference>
<accession>A0A399DZR4</accession>
<dbReference type="InterPro" id="IPR021120">
    <property type="entry name" value="KduI/IolB_isomerase"/>
</dbReference>
<dbReference type="RefSeq" id="WP_027888506.1">
    <property type="nucleotide sequence ID" value="NZ_JBHSXZ010000022.1"/>
</dbReference>
<protein>
    <submittedName>
        <fullName evidence="2">5-deoxy-glucuronate isomerase</fullName>
        <ecNumber evidence="2">5.3.1.30</ecNumber>
    </submittedName>
</protein>
<evidence type="ECO:0000256" key="1">
    <source>
        <dbReference type="ARBA" id="ARBA00023235"/>
    </source>
</evidence>
<evidence type="ECO:0000313" key="3">
    <source>
        <dbReference type="Proteomes" id="UP000266089"/>
    </source>
</evidence>
<gene>
    <name evidence="2" type="primary">iolB_1</name>
    <name evidence="2" type="ORF">Mcate_01166</name>
</gene>
<dbReference type="PANTHER" id="PTHR39193:SF1">
    <property type="entry name" value="5-DEOXY-GLUCURONATE ISOMERASE"/>
    <property type="match status" value="1"/>
</dbReference>
<organism evidence="2 3">
    <name type="scientific">Meiothermus taiwanensis</name>
    <dbReference type="NCBI Taxonomy" id="172827"/>
    <lineage>
        <taxon>Bacteria</taxon>
        <taxon>Thermotogati</taxon>
        <taxon>Deinococcota</taxon>
        <taxon>Deinococci</taxon>
        <taxon>Thermales</taxon>
        <taxon>Thermaceae</taxon>
        <taxon>Meiothermus</taxon>
    </lineage>
</organism>
<dbReference type="GO" id="GO:0019310">
    <property type="term" value="P:inositol catabolic process"/>
    <property type="evidence" value="ECO:0007669"/>
    <property type="project" value="InterPro"/>
</dbReference>
<dbReference type="Pfam" id="PF04962">
    <property type="entry name" value="KduI"/>
    <property type="match status" value="1"/>
</dbReference>
<dbReference type="NCBIfam" id="TIGR04378">
    <property type="entry name" value="myo_inos_iolB"/>
    <property type="match status" value="1"/>
</dbReference>
<dbReference type="EC" id="5.3.1.30" evidence="2"/>
<evidence type="ECO:0000313" key="2">
    <source>
        <dbReference type="EMBL" id="RIH77787.1"/>
    </source>
</evidence>
<dbReference type="Gene3D" id="2.60.120.10">
    <property type="entry name" value="Jelly Rolls"/>
    <property type="match status" value="2"/>
</dbReference>
<dbReference type="PANTHER" id="PTHR39193">
    <property type="entry name" value="5-DEOXY-GLUCURONATE ISOMERASE"/>
    <property type="match status" value="1"/>
</dbReference>
<dbReference type="EMBL" id="QWKX01000022">
    <property type="protein sequence ID" value="RIH77787.1"/>
    <property type="molecule type" value="Genomic_DNA"/>
</dbReference>
<comment type="caution">
    <text evidence="2">The sequence shown here is derived from an EMBL/GenBank/DDBJ whole genome shotgun (WGS) entry which is preliminary data.</text>
</comment>
<dbReference type="SUPFAM" id="SSF51182">
    <property type="entry name" value="RmlC-like cupins"/>
    <property type="match status" value="1"/>
</dbReference>